<keyword evidence="5" id="KW-1185">Reference proteome</keyword>
<dbReference type="OrthoDB" id="5599437at2"/>
<evidence type="ECO:0000256" key="3">
    <source>
        <dbReference type="ARBA" id="ARBA00023136"/>
    </source>
</evidence>
<dbReference type="eggNOG" id="ENOG502ZCMR">
    <property type="taxonomic scope" value="Bacteria"/>
</dbReference>
<reference evidence="4 5" key="1">
    <citation type="journal article" date="2015" name="BMC Genomics">
        <title>Genome mining reveals unlocked bioactive potential of marine Gram-negative bacteria.</title>
        <authorList>
            <person name="Machado H."/>
            <person name="Sonnenschein E.C."/>
            <person name="Melchiorsen J."/>
            <person name="Gram L."/>
        </authorList>
    </citation>
    <scope>NUCLEOTIDE SEQUENCE [LARGE SCALE GENOMIC DNA]</scope>
    <source>
        <strain evidence="4 5">S3137</strain>
    </source>
</reference>
<evidence type="ECO:0000313" key="4">
    <source>
        <dbReference type="EMBL" id="KJY96188.1"/>
    </source>
</evidence>
<dbReference type="PATRIC" id="fig|151081.8.peg.3265"/>
<evidence type="ECO:0000313" key="5">
    <source>
        <dbReference type="Proteomes" id="UP000033664"/>
    </source>
</evidence>
<dbReference type="GeneID" id="58230275"/>
<protein>
    <submittedName>
        <fullName evidence="4">Protein syd</fullName>
    </submittedName>
</protein>
<dbReference type="CDD" id="cd16323">
    <property type="entry name" value="Syd"/>
    <property type="match status" value="1"/>
</dbReference>
<dbReference type="Gene3D" id="3.40.1580.20">
    <property type="entry name" value="Syd protein"/>
    <property type="match status" value="1"/>
</dbReference>
<accession>A0A0F4PJE2</accession>
<dbReference type="NCBIfam" id="NF003439">
    <property type="entry name" value="PRK04968.1"/>
    <property type="match status" value="1"/>
</dbReference>
<dbReference type="Proteomes" id="UP000033664">
    <property type="component" value="Unassembled WGS sequence"/>
</dbReference>
<dbReference type="InterPro" id="IPR009948">
    <property type="entry name" value="Syd"/>
</dbReference>
<comment type="caution">
    <text evidence="4">The sequence shown here is derived from an EMBL/GenBank/DDBJ whole genome shotgun (WGS) entry which is preliminary data.</text>
</comment>
<dbReference type="RefSeq" id="WP_045980349.1">
    <property type="nucleotide sequence ID" value="NZ_CP023396.1"/>
</dbReference>
<keyword evidence="1" id="KW-1003">Cell membrane</keyword>
<evidence type="ECO:0000256" key="1">
    <source>
        <dbReference type="ARBA" id="ARBA00022475"/>
    </source>
</evidence>
<dbReference type="GO" id="GO:0009898">
    <property type="term" value="C:cytoplasmic side of plasma membrane"/>
    <property type="evidence" value="ECO:0007669"/>
    <property type="project" value="InterPro"/>
</dbReference>
<gene>
    <name evidence="4" type="ORF">TW72_17410</name>
</gene>
<dbReference type="AlphaFoldDB" id="A0A0F4PJE2"/>
<sequence>MSVSTELRRCLQAHISNEQQQYGRNPLAFFDPDSPSPAAIAGTEQQQQVQWQIHERTPSADLNELAAALEVPFPQQLSELFGSYYSGNLPASIDGHGVELLLPWNEDDFVRLQQNITGHVLMKRRLKQQDTVFIGLTEQDDLLLSVRLNDGAVCLEYVGKEPHHVLADDISSLLQQLDVL</sequence>
<keyword evidence="3" id="KW-0472">Membrane</keyword>
<dbReference type="EMBL" id="JXXZ01000019">
    <property type="protein sequence ID" value="KJY96188.1"/>
    <property type="molecule type" value="Genomic_DNA"/>
</dbReference>
<dbReference type="InterPro" id="IPR038228">
    <property type="entry name" value="Syd_sf"/>
</dbReference>
<evidence type="ECO:0000256" key="2">
    <source>
        <dbReference type="ARBA" id="ARBA00022519"/>
    </source>
</evidence>
<name>A0A0F4PJE2_9GAMM</name>
<dbReference type="Pfam" id="PF07348">
    <property type="entry name" value="Syd"/>
    <property type="match status" value="1"/>
</dbReference>
<organism evidence="4 5">
    <name type="scientific">Pseudoalteromonas ruthenica</name>
    <dbReference type="NCBI Taxonomy" id="151081"/>
    <lineage>
        <taxon>Bacteria</taxon>
        <taxon>Pseudomonadati</taxon>
        <taxon>Pseudomonadota</taxon>
        <taxon>Gammaproteobacteria</taxon>
        <taxon>Alteromonadales</taxon>
        <taxon>Pseudoalteromonadaceae</taxon>
        <taxon>Pseudoalteromonas</taxon>
    </lineage>
</organism>
<keyword evidence="2" id="KW-0997">Cell inner membrane</keyword>
<proteinExistence type="predicted"/>